<feature type="compositionally biased region" description="Low complexity" evidence="1">
    <location>
        <begin position="164"/>
        <end position="194"/>
    </location>
</feature>
<protein>
    <submittedName>
        <fullName evidence="3">Uncharacterized protein</fullName>
    </submittedName>
</protein>
<feature type="transmembrane region" description="Helical" evidence="2">
    <location>
        <begin position="50"/>
        <end position="69"/>
    </location>
</feature>
<dbReference type="Proteomes" id="UP000675554">
    <property type="component" value="Unassembled WGS sequence"/>
</dbReference>
<proteinExistence type="predicted"/>
<keyword evidence="2" id="KW-0472">Membrane</keyword>
<evidence type="ECO:0000313" key="3">
    <source>
        <dbReference type="EMBL" id="MBR7674959.1"/>
    </source>
</evidence>
<evidence type="ECO:0000256" key="2">
    <source>
        <dbReference type="SAM" id="Phobius"/>
    </source>
</evidence>
<organism evidence="3 4">
    <name type="scientific">Streptomyces daliensis</name>
    <dbReference type="NCBI Taxonomy" id="299421"/>
    <lineage>
        <taxon>Bacteria</taxon>
        <taxon>Bacillati</taxon>
        <taxon>Actinomycetota</taxon>
        <taxon>Actinomycetes</taxon>
        <taxon>Kitasatosporales</taxon>
        <taxon>Streptomycetaceae</taxon>
        <taxon>Streptomyces</taxon>
    </lineage>
</organism>
<keyword evidence="2" id="KW-0812">Transmembrane</keyword>
<dbReference type="EMBL" id="JAGSMN010000416">
    <property type="protein sequence ID" value="MBR7674959.1"/>
    <property type="molecule type" value="Genomic_DNA"/>
</dbReference>
<reference evidence="3" key="1">
    <citation type="submission" date="2021-04" db="EMBL/GenBank/DDBJ databases">
        <title>Sequencing of actinobacteria type strains.</title>
        <authorList>
            <person name="Nguyen G.-S."/>
            <person name="Wentzel A."/>
        </authorList>
    </citation>
    <scope>NUCLEOTIDE SEQUENCE</scope>
    <source>
        <strain evidence="3">DSM 42095</strain>
    </source>
</reference>
<feature type="transmembrane region" description="Helical" evidence="2">
    <location>
        <begin position="128"/>
        <end position="150"/>
    </location>
</feature>
<keyword evidence="2" id="KW-1133">Transmembrane helix</keyword>
<comment type="caution">
    <text evidence="3">The sequence shown here is derived from an EMBL/GenBank/DDBJ whole genome shotgun (WGS) entry which is preliminary data.</text>
</comment>
<name>A0A8T4IS98_9ACTN</name>
<sequence length="307" mass="31564">MNIRSLTRGDGAVIGAAVLLLIASFLPFFAVTDECTGDSCDWSAWSPVTFPLLPTVHLLALIVAGLFVAARALPEGRKLLGLGLDQWGSALSVTVAWAAIWSMFSTMFPEGEQGVDLNERVGFGVGAWLTILFALVFAAAGVLGSAIPALKAPLLSAPRPKPTPYGGQPGQPQAGYGYPGAQPGQPGPFGAQPGQPGGYGYPGASQAGQPQPGQPGQPGQPQPGQPQPQQGGPAAGGGAPDPNFQPFWFAVPVARPLFGEDGSPQPVAELAPGTWYLAVEQRGQALVAQTQDGRRGVLQDTSGIQRG</sequence>
<dbReference type="Pfam" id="PF17270">
    <property type="entry name" value="DUF5336"/>
    <property type="match status" value="1"/>
</dbReference>
<evidence type="ECO:0000313" key="4">
    <source>
        <dbReference type="Proteomes" id="UP000675554"/>
    </source>
</evidence>
<dbReference type="AlphaFoldDB" id="A0A8T4IS98"/>
<feature type="transmembrane region" description="Helical" evidence="2">
    <location>
        <begin position="12"/>
        <end position="30"/>
    </location>
</feature>
<accession>A0A8T4IS98</accession>
<feature type="transmembrane region" description="Helical" evidence="2">
    <location>
        <begin position="90"/>
        <end position="108"/>
    </location>
</feature>
<feature type="region of interest" description="Disordered" evidence="1">
    <location>
        <begin position="160"/>
        <end position="246"/>
    </location>
</feature>
<dbReference type="InterPro" id="IPR035166">
    <property type="entry name" value="DUF5336"/>
</dbReference>
<gene>
    <name evidence="3" type="ORF">KDA82_18430</name>
</gene>
<feature type="compositionally biased region" description="Low complexity" evidence="1">
    <location>
        <begin position="202"/>
        <end position="211"/>
    </location>
</feature>
<feature type="compositionally biased region" description="Pro residues" evidence="1">
    <location>
        <begin position="212"/>
        <end position="226"/>
    </location>
</feature>
<keyword evidence="4" id="KW-1185">Reference proteome</keyword>
<evidence type="ECO:0000256" key="1">
    <source>
        <dbReference type="SAM" id="MobiDB-lite"/>
    </source>
</evidence>